<dbReference type="RefSeq" id="XP_056851898.1">
    <property type="nucleotide sequence ID" value="XM_056995918.1"/>
</dbReference>
<dbReference type="GO" id="GO:0008270">
    <property type="term" value="F:zinc ion binding"/>
    <property type="evidence" value="ECO:0007669"/>
    <property type="project" value="UniProtKB-KW"/>
</dbReference>
<organism evidence="4 5">
    <name type="scientific">Raphanus sativus</name>
    <name type="common">Radish</name>
    <name type="synonym">Raphanus raphanistrum var. sativus</name>
    <dbReference type="NCBI Taxonomy" id="3726"/>
    <lineage>
        <taxon>Eukaryota</taxon>
        <taxon>Viridiplantae</taxon>
        <taxon>Streptophyta</taxon>
        <taxon>Embryophyta</taxon>
        <taxon>Tracheophyta</taxon>
        <taxon>Spermatophyta</taxon>
        <taxon>Magnoliopsida</taxon>
        <taxon>eudicotyledons</taxon>
        <taxon>Gunneridae</taxon>
        <taxon>Pentapetalae</taxon>
        <taxon>rosids</taxon>
        <taxon>malvids</taxon>
        <taxon>Brassicales</taxon>
        <taxon>Brassicaceae</taxon>
        <taxon>Brassiceae</taxon>
        <taxon>Raphanus</taxon>
    </lineage>
</organism>
<evidence type="ECO:0000256" key="2">
    <source>
        <dbReference type="SAM" id="MobiDB-lite"/>
    </source>
</evidence>
<dbReference type="AlphaFoldDB" id="A0A9W3CKT2"/>
<dbReference type="PANTHER" id="PTHR45730">
    <property type="entry name" value="ZINC FINGER PROTEIN JAGGED"/>
    <property type="match status" value="1"/>
</dbReference>
<evidence type="ECO:0000256" key="1">
    <source>
        <dbReference type="PROSITE-ProRule" id="PRU00042"/>
    </source>
</evidence>
<dbReference type="GeneID" id="130501007"/>
<gene>
    <name evidence="5" type="primary">LOC130501007</name>
</gene>
<reference evidence="5" key="1">
    <citation type="submission" date="2025-08" db="UniProtKB">
        <authorList>
            <consortium name="RefSeq"/>
        </authorList>
    </citation>
    <scope>IDENTIFICATION</scope>
    <source>
        <tissue evidence="5">Leaf</tissue>
    </source>
</reference>
<dbReference type="SUPFAM" id="SSF57667">
    <property type="entry name" value="beta-beta-alpha zinc fingers"/>
    <property type="match status" value="1"/>
</dbReference>
<dbReference type="Gene3D" id="3.30.160.60">
    <property type="entry name" value="Classic Zinc Finger"/>
    <property type="match status" value="1"/>
</dbReference>
<feature type="domain" description="C2H2-type" evidence="3">
    <location>
        <begin position="72"/>
        <end position="99"/>
    </location>
</feature>
<dbReference type="PROSITE" id="PS50157">
    <property type="entry name" value="ZINC_FINGER_C2H2_2"/>
    <property type="match status" value="1"/>
</dbReference>
<keyword evidence="4" id="KW-1185">Reference proteome</keyword>
<dbReference type="PANTHER" id="PTHR45730:SF79">
    <property type="entry name" value="C2H2-TYPE DOMAIN-CONTAINING PROTEIN"/>
    <property type="match status" value="1"/>
</dbReference>
<dbReference type="InterPro" id="IPR036236">
    <property type="entry name" value="Znf_C2H2_sf"/>
</dbReference>
<feature type="region of interest" description="Disordered" evidence="2">
    <location>
        <begin position="242"/>
        <end position="266"/>
    </location>
</feature>
<dbReference type="InterPro" id="IPR013087">
    <property type="entry name" value="Znf_C2H2_type"/>
</dbReference>
<keyword evidence="1" id="KW-0479">Metal-binding</keyword>
<dbReference type="KEGG" id="rsz:130501007"/>
<accession>A0A9W3CKT2</accession>
<evidence type="ECO:0000259" key="3">
    <source>
        <dbReference type="PROSITE" id="PS50157"/>
    </source>
</evidence>
<dbReference type="GO" id="GO:0003700">
    <property type="term" value="F:DNA-binding transcription factor activity"/>
    <property type="evidence" value="ECO:0007669"/>
    <property type="project" value="InterPro"/>
</dbReference>
<protein>
    <submittedName>
        <fullName evidence="5">Uncharacterized protein LOC130501007</fullName>
    </submittedName>
</protein>
<dbReference type="OrthoDB" id="1106015at2759"/>
<feature type="compositionally biased region" description="Acidic residues" evidence="2">
    <location>
        <begin position="243"/>
        <end position="253"/>
    </location>
</feature>
<keyword evidence="1" id="KW-0863">Zinc-finger</keyword>
<evidence type="ECO:0000313" key="5">
    <source>
        <dbReference type="RefSeq" id="XP_056851898.1"/>
    </source>
</evidence>
<evidence type="ECO:0000313" key="4">
    <source>
        <dbReference type="Proteomes" id="UP000504610"/>
    </source>
</evidence>
<keyword evidence="1" id="KW-0862">Zinc</keyword>
<dbReference type="PROSITE" id="PS00028">
    <property type="entry name" value="ZINC_FINGER_C2H2_1"/>
    <property type="match status" value="1"/>
</dbReference>
<dbReference type="InterPro" id="IPR045320">
    <property type="entry name" value="JAGGED/SL1-like"/>
</dbReference>
<proteinExistence type="predicted"/>
<sequence>MSSASSSVARPEKCNDVNVTAGESQEMAMENNNSGLWSTREVMSENPSLGSNAVPTIDGLMQGYTSEPNKIYTCRFCNKLFSVAQSLGGHMNAHKTELQWERKRKEMEKEFPLWVLRKYPQGALSNDGNLGITSEPFKRIRTGLNPSFYSGVMDMNMNMTVGPRMAPTGVLSWNTYINGSFSGGLAPVPSYNNYPPMLPRNVPPFPPHRTTNLPSYLYPQENVLNEEDVILNLGNGNIVKIDDDGEDAVDPPEEGTSKSWGADLSL</sequence>
<dbReference type="Proteomes" id="UP000504610">
    <property type="component" value="Unplaced"/>
</dbReference>
<name>A0A9W3CKT2_RAPSA</name>